<feature type="transmembrane region" description="Helical" evidence="1">
    <location>
        <begin position="12"/>
        <end position="34"/>
    </location>
</feature>
<dbReference type="AlphaFoldDB" id="E4KM12"/>
<keyword evidence="3" id="KW-1185">Reference proteome</keyword>
<dbReference type="EMBL" id="AENN01000001">
    <property type="protein sequence ID" value="EFR31962.1"/>
    <property type="molecule type" value="Genomic_DNA"/>
</dbReference>
<evidence type="ECO:0000313" key="2">
    <source>
        <dbReference type="EMBL" id="EFR31962.1"/>
    </source>
</evidence>
<keyword evidence="1" id="KW-0812">Transmembrane</keyword>
<protein>
    <submittedName>
        <fullName evidence="2">Uncharacterized protein</fullName>
    </submittedName>
</protein>
<accession>E4KM12</accession>
<reference evidence="2 3" key="1">
    <citation type="submission" date="2010-10" db="EMBL/GenBank/DDBJ databases">
        <authorList>
            <person name="Durkin A.S."/>
            <person name="Madupu R."/>
            <person name="Torralba M."/>
            <person name="Gillis M."/>
            <person name="Methe B."/>
            <person name="Sutton G."/>
            <person name="Nelson K.E."/>
        </authorList>
    </citation>
    <scope>NUCLEOTIDE SEQUENCE [LARGE SCALE GENOMIC DNA]</scope>
    <source>
        <strain evidence="2 3">ACS-139-V-Col8</strain>
    </source>
</reference>
<evidence type="ECO:0000256" key="1">
    <source>
        <dbReference type="SAM" id="Phobius"/>
    </source>
</evidence>
<organism evidence="2 3">
    <name type="scientific">Eremococcus coleocola ACS-139-V-Col8</name>
    <dbReference type="NCBI Taxonomy" id="908337"/>
    <lineage>
        <taxon>Bacteria</taxon>
        <taxon>Bacillati</taxon>
        <taxon>Bacillota</taxon>
        <taxon>Bacilli</taxon>
        <taxon>Lactobacillales</taxon>
        <taxon>Aerococcaceae</taxon>
        <taxon>Eremococcus</taxon>
    </lineage>
</organism>
<name>E4KM12_9LACT</name>
<keyword evidence="1" id="KW-0472">Membrane</keyword>
<evidence type="ECO:0000313" key="3">
    <source>
        <dbReference type="Proteomes" id="UP000005990"/>
    </source>
</evidence>
<comment type="caution">
    <text evidence="2">The sequence shown here is derived from an EMBL/GenBank/DDBJ whole genome shotgun (WGS) entry which is preliminary data.</text>
</comment>
<proteinExistence type="predicted"/>
<dbReference type="Proteomes" id="UP000005990">
    <property type="component" value="Unassembled WGS sequence"/>
</dbReference>
<keyword evidence="1" id="KW-1133">Transmembrane helix</keyword>
<sequence length="48" mass="5314">MLCMVMLSQMLICKALLSYVIFGMVVVLLIQALFLNGNFFLALSSSPE</sequence>
<gene>
    <name evidence="2" type="ORF">HMPREF9257_0995</name>
</gene>